<dbReference type="InterPro" id="IPR021732">
    <property type="entry name" value="DUF3301"/>
</dbReference>
<evidence type="ECO:0000313" key="2">
    <source>
        <dbReference type="Proteomes" id="UP000006242"/>
    </source>
</evidence>
<comment type="caution">
    <text evidence="1">The sequence shown here is derived from an EMBL/GenBank/DDBJ whole genome shotgun (WGS) entry which is preliminary data.</text>
</comment>
<dbReference type="RefSeq" id="WP_006914511.1">
    <property type="nucleotide sequence ID" value="NZ_AFNV02000015.1"/>
</dbReference>
<reference evidence="1 2" key="1">
    <citation type="journal article" date="2011" name="J. Bacteriol.">
        <title>Genome sequence of Salinisphaera shabanensis, a gammaproteobacterium from the harsh, variable environment of the brine-seawater interface of the Shaban Deep in the Red Sea.</title>
        <authorList>
            <person name="Antunes A."/>
            <person name="Alam I."/>
            <person name="Bajic V.B."/>
            <person name="Stingl U."/>
        </authorList>
    </citation>
    <scope>NUCLEOTIDE SEQUENCE [LARGE SCALE GENOMIC DNA]</scope>
    <source>
        <strain evidence="1 2">E1L3A</strain>
    </source>
</reference>
<keyword evidence="2" id="KW-1185">Reference proteome</keyword>
<dbReference type="AlphaFoldDB" id="U2ELG7"/>
<dbReference type="Proteomes" id="UP000006242">
    <property type="component" value="Unassembled WGS sequence"/>
</dbReference>
<reference evidence="1 2" key="2">
    <citation type="journal article" date="2013" name="PLoS ONE">
        <title>INDIGO - INtegrated Data Warehouse of MIcrobial GenOmes with Examples from the Red Sea Extremophiles.</title>
        <authorList>
            <person name="Alam I."/>
            <person name="Antunes A."/>
            <person name="Kamau A.A."/>
            <person name="Ba Alawi W."/>
            <person name="Kalkatawi M."/>
            <person name="Stingl U."/>
            <person name="Bajic V.B."/>
        </authorList>
    </citation>
    <scope>NUCLEOTIDE SEQUENCE [LARGE SCALE GENOMIC DNA]</scope>
    <source>
        <strain evidence="1 2">E1L3A</strain>
    </source>
</reference>
<dbReference type="OrthoDB" id="5959530at2"/>
<protein>
    <recommendedName>
        <fullName evidence="3">DUF3301 domain-containing protein</fullName>
    </recommendedName>
</protein>
<name>U2ELG7_9GAMM</name>
<evidence type="ECO:0000313" key="1">
    <source>
        <dbReference type="EMBL" id="ERJ18775.1"/>
    </source>
</evidence>
<accession>U2ELG7</accession>
<evidence type="ECO:0008006" key="3">
    <source>
        <dbReference type="Google" id="ProtNLM"/>
    </source>
</evidence>
<organism evidence="1 2">
    <name type="scientific">Salinisphaera shabanensis E1L3A</name>
    <dbReference type="NCBI Taxonomy" id="1033802"/>
    <lineage>
        <taxon>Bacteria</taxon>
        <taxon>Pseudomonadati</taxon>
        <taxon>Pseudomonadota</taxon>
        <taxon>Gammaproteobacteria</taxon>
        <taxon>Salinisphaerales</taxon>
        <taxon>Salinisphaeraceae</taxon>
        <taxon>Salinisphaera</taxon>
    </lineage>
</organism>
<sequence>MFEFFPWLIALAVMALFWWQSLGARWAARRAALAACENAEVTFIDELAFQRIWLGRGTLKRRYRFEFYRRGDRRYSGYVDMHGQRVAHIEMEPYPV</sequence>
<proteinExistence type="predicted"/>
<dbReference type="STRING" id="1033802.SSPSH_002268"/>
<gene>
    <name evidence="1" type="ORF">SSPSH_002268</name>
</gene>
<dbReference type="Pfam" id="PF11743">
    <property type="entry name" value="DUF3301"/>
    <property type="match status" value="1"/>
</dbReference>
<dbReference type="EMBL" id="AFNV02000015">
    <property type="protein sequence ID" value="ERJ18775.1"/>
    <property type="molecule type" value="Genomic_DNA"/>
</dbReference>